<comment type="similarity">
    <text evidence="1">Belongs to the LytR/CpsA/Psr (LCP) family.</text>
</comment>
<keyword evidence="6" id="KW-1185">Reference proteome</keyword>
<evidence type="ECO:0000259" key="4">
    <source>
        <dbReference type="Pfam" id="PF13399"/>
    </source>
</evidence>
<reference evidence="5 6" key="2">
    <citation type="journal article" date="2010" name="Stand. Genomic Sci.">
        <title>Complete genome sequence of Nakamurella multipartita type strain (Y-104).</title>
        <authorList>
            <person name="Tice H."/>
            <person name="Mayilraj S."/>
            <person name="Sims D."/>
            <person name="Lapidus A."/>
            <person name="Nolan M."/>
            <person name="Lucas S."/>
            <person name="Glavina Del Rio T."/>
            <person name="Copeland A."/>
            <person name="Cheng J.F."/>
            <person name="Meincke L."/>
            <person name="Bruce D."/>
            <person name="Goodwin L."/>
            <person name="Pitluck S."/>
            <person name="Ivanova N."/>
            <person name="Mavromatis K."/>
            <person name="Ovchinnikova G."/>
            <person name="Pati A."/>
            <person name="Chen A."/>
            <person name="Palaniappan K."/>
            <person name="Land M."/>
            <person name="Hauser L."/>
            <person name="Chang Y.J."/>
            <person name="Jeffries C.D."/>
            <person name="Detter J.C."/>
            <person name="Brettin T."/>
            <person name="Rohde M."/>
            <person name="Goker M."/>
            <person name="Bristow J."/>
            <person name="Eisen J.A."/>
            <person name="Markowitz V."/>
            <person name="Hugenholtz P."/>
            <person name="Kyrpides N.C."/>
            <person name="Klenk H.P."/>
            <person name="Chen F."/>
        </authorList>
    </citation>
    <scope>NUCLEOTIDE SEQUENCE [LARGE SCALE GENOMIC DNA]</scope>
    <source>
        <strain evidence="6">ATCC 700099 / DSM 44233 / CIP 104796 / JCM 9543 / NBRC 105858 / Y-104</strain>
    </source>
</reference>
<dbReference type="InterPro" id="IPR004474">
    <property type="entry name" value="LytR_CpsA_psr"/>
</dbReference>
<dbReference type="InParanoid" id="C8XA49"/>
<protein>
    <submittedName>
        <fullName evidence="5">Cell envelope-related transcriptional attenuator</fullName>
    </submittedName>
</protein>
<evidence type="ECO:0000256" key="1">
    <source>
        <dbReference type="ARBA" id="ARBA00006068"/>
    </source>
</evidence>
<accession>C8XA49</accession>
<feature type="region of interest" description="Disordered" evidence="2">
    <location>
        <begin position="515"/>
        <end position="539"/>
    </location>
</feature>
<feature type="domain" description="LytR/CpsA/Psr regulator C-terminal" evidence="4">
    <location>
        <begin position="410"/>
        <end position="496"/>
    </location>
</feature>
<evidence type="ECO:0000313" key="5">
    <source>
        <dbReference type="EMBL" id="ACV81249.1"/>
    </source>
</evidence>
<dbReference type="Gene3D" id="3.40.630.190">
    <property type="entry name" value="LCP protein"/>
    <property type="match status" value="1"/>
</dbReference>
<dbReference type="PANTHER" id="PTHR33392:SF6">
    <property type="entry name" value="POLYISOPRENYL-TEICHOIC ACID--PEPTIDOGLYCAN TEICHOIC ACID TRANSFERASE TAGU"/>
    <property type="match status" value="1"/>
</dbReference>
<dbReference type="InterPro" id="IPR050922">
    <property type="entry name" value="LytR/CpsA/Psr_CW_biosynth"/>
</dbReference>
<proteinExistence type="inferred from homology"/>
<reference evidence="6" key="1">
    <citation type="submission" date="2009-09" db="EMBL/GenBank/DDBJ databases">
        <title>The complete genome of Nakamurella multipartita DSM 44233.</title>
        <authorList>
            <consortium name="US DOE Joint Genome Institute (JGI-PGF)"/>
            <person name="Lucas S."/>
            <person name="Copeland A."/>
            <person name="Lapidus A."/>
            <person name="Glavina del Rio T."/>
            <person name="Dalin E."/>
            <person name="Tice H."/>
            <person name="Bruce D."/>
            <person name="Goodwin L."/>
            <person name="Pitluck S."/>
            <person name="Kyrpides N."/>
            <person name="Mavromatis K."/>
            <person name="Ivanova N."/>
            <person name="Ovchinnikova G."/>
            <person name="Sims D."/>
            <person name="Meincke L."/>
            <person name="Brettin T."/>
            <person name="Detter J.C."/>
            <person name="Han C."/>
            <person name="Larimer F."/>
            <person name="Land M."/>
            <person name="Hauser L."/>
            <person name="Markowitz V."/>
            <person name="Cheng J.-F."/>
            <person name="Hugenholtz P."/>
            <person name="Woyke T."/>
            <person name="Wu D."/>
            <person name="Klenk H.-P."/>
            <person name="Eisen J.A."/>
        </authorList>
    </citation>
    <scope>NUCLEOTIDE SEQUENCE [LARGE SCALE GENOMIC DNA]</scope>
    <source>
        <strain evidence="6">ATCC 700099 / DSM 44233 / CIP 104796 / JCM 9543 / NBRC 105858 / Y-104</strain>
    </source>
</reference>
<dbReference type="HOGENOM" id="CLU_016455_7_1_11"/>
<dbReference type="OrthoDB" id="9782542at2"/>
<dbReference type="Pfam" id="PF03816">
    <property type="entry name" value="LytR_cpsA_psr"/>
    <property type="match status" value="1"/>
</dbReference>
<feature type="region of interest" description="Disordered" evidence="2">
    <location>
        <begin position="368"/>
        <end position="402"/>
    </location>
</feature>
<gene>
    <name evidence="5" type="ordered locus">Namu_4976</name>
</gene>
<organism evidence="5 6">
    <name type="scientific">Nakamurella multipartita (strain ATCC 700099 / DSM 44233 / CIP 104796 / JCM 9543 / NBRC 105858 / Y-104)</name>
    <name type="common">Microsphaera multipartita</name>
    <dbReference type="NCBI Taxonomy" id="479431"/>
    <lineage>
        <taxon>Bacteria</taxon>
        <taxon>Bacillati</taxon>
        <taxon>Actinomycetota</taxon>
        <taxon>Actinomycetes</taxon>
        <taxon>Nakamurellales</taxon>
        <taxon>Nakamurellaceae</taxon>
        <taxon>Nakamurella</taxon>
    </lineage>
</organism>
<dbReference type="Gene3D" id="3.30.70.2390">
    <property type="match status" value="1"/>
</dbReference>
<evidence type="ECO:0000256" key="2">
    <source>
        <dbReference type="SAM" id="MobiDB-lite"/>
    </source>
</evidence>
<dbReference type="eggNOG" id="COG1316">
    <property type="taxonomic scope" value="Bacteria"/>
</dbReference>
<dbReference type="Pfam" id="PF13399">
    <property type="entry name" value="LytR_C"/>
    <property type="match status" value="1"/>
</dbReference>
<dbReference type="RefSeq" id="WP_015750057.1">
    <property type="nucleotide sequence ID" value="NC_013235.1"/>
</dbReference>
<name>C8XA49_NAKMY</name>
<sequence>MTHSASPGPEKSPTSAAPAPHPHHVWLNVGRVAVALLAVLVLAATGLEWTIKSRADSGILSRSVQAIVTDDTNISTAPGTTVAPGEFTPENILLLGSDTRAGAANAQAGGTDDSTADGVANSDTLMIAHISSDRHVTVLSIPRDTMVDAPTCRVWDGATGQLSDQTYPVSSGDKWHINSAYSVGGPQCTVRAVQDLTGLRIDRVIGIDFAGFQSMVDALGGITVNVCRPIVDGELGTVVPDGGVQTIHGEQALSLVRARKVEGDTDSDLARIRRQQIVLSAILQQVTSAGTLLNPAKLDAFLQAFVQNTFTDNVTIDDLVALAQSMGNLDPSKVTFYTLPTVPSRSNPDALDPDEDAANAVFEALRNDQPLPGESGSTTSTAPSTPAVPEPSAGAVGGLATGTTVDPATVNLTVVNVTGRSGVAGQAMDELNNVGFDITDDDLQARPDDVQSAVTIEYDPTNLNAALTVAAAVPGATVVPVSGLGKSVRLLLGEDYDGSVSPVKAKASVTATMGSATSTPTASDDQDSAQSTAPSLTTPLTSINAGEALCA</sequence>
<evidence type="ECO:0000259" key="3">
    <source>
        <dbReference type="Pfam" id="PF03816"/>
    </source>
</evidence>
<feature type="domain" description="Cell envelope-related transcriptional attenuator" evidence="3">
    <location>
        <begin position="121"/>
        <end position="287"/>
    </location>
</feature>
<dbReference type="AlphaFoldDB" id="C8XA49"/>
<dbReference type="InterPro" id="IPR027381">
    <property type="entry name" value="LytR/CpsA/Psr_C"/>
</dbReference>
<dbReference type="EMBL" id="CP001737">
    <property type="protein sequence ID" value="ACV81249.1"/>
    <property type="molecule type" value="Genomic_DNA"/>
</dbReference>
<dbReference type="STRING" id="479431.Namu_4976"/>
<dbReference type="PANTHER" id="PTHR33392">
    <property type="entry name" value="POLYISOPRENYL-TEICHOIC ACID--PEPTIDOGLYCAN TEICHOIC ACID TRANSFERASE TAGU"/>
    <property type="match status" value="1"/>
</dbReference>
<dbReference type="KEGG" id="nml:Namu_4976"/>
<dbReference type="Proteomes" id="UP000002218">
    <property type="component" value="Chromosome"/>
</dbReference>
<feature type="compositionally biased region" description="Low complexity" evidence="2">
    <location>
        <begin position="372"/>
        <end position="394"/>
    </location>
</feature>
<dbReference type="NCBIfam" id="TIGR00350">
    <property type="entry name" value="lytR_cpsA_psr"/>
    <property type="match status" value="1"/>
</dbReference>
<evidence type="ECO:0000313" key="6">
    <source>
        <dbReference type="Proteomes" id="UP000002218"/>
    </source>
</evidence>